<reference evidence="3 4" key="1">
    <citation type="journal article" date="2012" name="Science">
        <title>The Paleozoic origin of enzymatic lignin decomposition reconstructed from 31 fungal genomes.</title>
        <authorList>
            <person name="Floudas D."/>
            <person name="Binder M."/>
            <person name="Riley R."/>
            <person name="Barry K."/>
            <person name="Blanchette R.A."/>
            <person name="Henrissat B."/>
            <person name="Martinez A.T."/>
            <person name="Otillar R."/>
            <person name="Spatafora J.W."/>
            <person name="Yadav J.S."/>
            <person name="Aerts A."/>
            <person name="Benoit I."/>
            <person name="Boyd A."/>
            <person name="Carlson A."/>
            <person name="Copeland A."/>
            <person name="Coutinho P.M."/>
            <person name="de Vries R.P."/>
            <person name="Ferreira P."/>
            <person name="Findley K."/>
            <person name="Foster B."/>
            <person name="Gaskell J."/>
            <person name="Glotzer D."/>
            <person name="Gorecki P."/>
            <person name="Heitman J."/>
            <person name="Hesse C."/>
            <person name="Hori C."/>
            <person name="Igarashi K."/>
            <person name="Jurgens J.A."/>
            <person name="Kallen N."/>
            <person name="Kersten P."/>
            <person name="Kohler A."/>
            <person name="Kuees U."/>
            <person name="Kumar T.K.A."/>
            <person name="Kuo A."/>
            <person name="LaButti K."/>
            <person name="Larrondo L.F."/>
            <person name="Lindquist E."/>
            <person name="Ling A."/>
            <person name="Lombard V."/>
            <person name="Lucas S."/>
            <person name="Lundell T."/>
            <person name="Martin R."/>
            <person name="McLaughlin D.J."/>
            <person name="Morgenstern I."/>
            <person name="Morin E."/>
            <person name="Murat C."/>
            <person name="Nagy L.G."/>
            <person name="Nolan M."/>
            <person name="Ohm R.A."/>
            <person name="Patyshakuliyeva A."/>
            <person name="Rokas A."/>
            <person name="Ruiz-Duenas F.J."/>
            <person name="Sabat G."/>
            <person name="Salamov A."/>
            <person name="Samejima M."/>
            <person name="Schmutz J."/>
            <person name="Slot J.C."/>
            <person name="St John F."/>
            <person name="Stenlid J."/>
            <person name="Sun H."/>
            <person name="Sun S."/>
            <person name="Syed K."/>
            <person name="Tsang A."/>
            <person name="Wiebenga A."/>
            <person name="Young D."/>
            <person name="Pisabarro A."/>
            <person name="Eastwood D.C."/>
            <person name="Martin F."/>
            <person name="Cullen D."/>
            <person name="Grigoriev I.V."/>
            <person name="Hibbett D.S."/>
        </authorList>
    </citation>
    <scope>NUCLEOTIDE SEQUENCE [LARGE SCALE GENOMIC DNA]</scope>
    <source>
        <strain evidence="3 4">MD-104</strain>
    </source>
</reference>
<proteinExistence type="predicted"/>
<feature type="domain" description="J" evidence="2">
    <location>
        <begin position="6"/>
        <end position="77"/>
    </location>
</feature>
<dbReference type="EMBL" id="KB468157">
    <property type="protein sequence ID" value="PCH44198.1"/>
    <property type="molecule type" value="Genomic_DNA"/>
</dbReference>
<dbReference type="InterPro" id="IPR036869">
    <property type="entry name" value="J_dom_sf"/>
</dbReference>
<dbReference type="OrthoDB" id="442087at2759"/>
<dbReference type="SUPFAM" id="SSF46565">
    <property type="entry name" value="Chaperone J-domain"/>
    <property type="match status" value="1"/>
</dbReference>
<dbReference type="PROSITE" id="PS00636">
    <property type="entry name" value="DNAJ_1"/>
    <property type="match status" value="1"/>
</dbReference>
<name>A0A2H3K235_WOLCO</name>
<dbReference type="PANTHER" id="PTHR43948">
    <property type="entry name" value="DNAJ HOMOLOG SUBFAMILY B"/>
    <property type="match status" value="1"/>
</dbReference>
<dbReference type="PANTHER" id="PTHR43948:SF10">
    <property type="entry name" value="MRJ, ISOFORM E"/>
    <property type="match status" value="1"/>
</dbReference>
<evidence type="ECO:0000313" key="4">
    <source>
        <dbReference type="Proteomes" id="UP000218811"/>
    </source>
</evidence>
<accession>A0A2H3K235</accession>
<dbReference type="Pfam" id="PF00226">
    <property type="entry name" value="DnaJ"/>
    <property type="match status" value="1"/>
</dbReference>
<evidence type="ECO:0000259" key="2">
    <source>
        <dbReference type="PROSITE" id="PS50076"/>
    </source>
</evidence>
<dbReference type="PROSITE" id="PS50076">
    <property type="entry name" value="DNAJ_2"/>
    <property type="match status" value="1"/>
</dbReference>
<sequence>MAATHTLYEILGIAESASPDAVRRAYKLKALETHPDKLALDATEIEREAAEARFRDVRTAFEVLSDSAKRYAYDNGLNYMRQHVDLREVQARLARERAEWARQAELRHQERMRALRAEMCASQQRYRETMAKTELEYQAKVQAVDEEFRRIQQRLCGAPDELTSRGEADPQPEGSAGAFDSLSDEVLKELRRLNPEWETRRQAALRKQAERMGNEGFTRMNA</sequence>
<dbReference type="Gene3D" id="1.10.287.110">
    <property type="entry name" value="DnaJ domain"/>
    <property type="match status" value="1"/>
</dbReference>
<organism evidence="3 4">
    <name type="scientific">Wolfiporia cocos (strain MD-104)</name>
    <name type="common">Brown rot fungus</name>
    <dbReference type="NCBI Taxonomy" id="742152"/>
    <lineage>
        <taxon>Eukaryota</taxon>
        <taxon>Fungi</taxon>
        <taxon>Dikarya</taxon>
        <taxon>Basidiomycota</taxon>
        <taxon>Agaricomycotina</taxon>
        <taxon>Agaricomycetes</taxon>
        <taxon>Polyporales</taxon>
        <taxon>Phaeolaceae</taxon>
        <taxon>Wolfiporia</taxon>
    </lineage>
</organism>
<dbReference type="PRINTS" id="PR00625">
    <property type="entry name" value="JDOMAIN"/>
</dbReference>
<dbReference type="OMA" id="RRCPEWE"/>
<dbReference type="Proteomes" id="UP000218811">
    <property type="component" value="Unassembled WGS sequence"/>
</dbReference>
<dbReference type="AlphaFoldDB" id="A0A2H3K235"/>
<dbReference type="SMART" id="SM00271">
    <property type="entry name" value="DnaJ"/>
    <property type="match status" value="1"/>
</dbReference>
<feature type="region of interest" description="Disordered" evidence="1">
    <location>
        <begin position="159"/>
        <end position="182"/>
    </location>
</feature>
<gene>
    <name evidence="3" type="ORF">WOLCODRAFT_26543</name>
</gene>
<evidence type="ECO:0000313" key="3">
    <source>
        <dbReference type="EMBL" id="PCH44198.1"/>
    </source>
</evidence>
<evidence type="ECO:0000256" key="1">
    <source>
        <dbReference type="SAM" id="MobiDB-lite"/>
    </source>
</evidence>
<dbReference type="InterPro" id="IPR018253">
    <property type="entry name" value="DnaJ_domain_CS"/>
</dbReference>
<protein>
    <submittedName>
        <fullName evidence="3">DnaJ-domain-containing protein</fullName>
    </submittedName>
</protein>
<dbReference type="CDD" id="cd06257">
    <property type="entry name" value="DnaJ"/>
    <property type="match status" value="1"/>
</dbReference>
<dbReference type="InterPro" id="IPR001623">
    <property type="entry name" value="DnaJ_domain"/>
</dbReference>
<dbReference type="STRING" id="742152.A0A2H3K235"/>
<keyword evidence="4" id="KW-1185">Reference proteome</keyword>